<dbReference type="InterPro" id="IPR036348">
    <property type="entry name" value="WIBG_N_sf"/>
</dbReference>
<gene>
    <name evidence="5" type="ORF">DdX_01294</name>
</gene>
<accession>A0AAD4NHY0</accession>
<feature type="compositionally biased region" description="Polar residues" evidence="3">
    <location>
        <begin position="99"/>
        <end position="112"/>
    </location>
</feature>
<dbReference type="InterPro" id="IPR015362">
    <property type="entry name" value="WIBG_mago-bd"/>
</dbReference>
<sequence length="176" mass="19911">MSGGDTRIKTAEGDVFIAATQRPDGTWRKARRVKPNYIPQDEQPKFQCRAQQVLQQKSQTSTLKYPVGWSPQEMQNGSAPAKLSHGESSTTSKTKHNTPQKPISHIENSNAPITPRDHLQKKINGLTKKLDDIQKLKEKIDNGAIKNPEKTQLQKIERKSEIENEIDSLTKKMEEL</sequence>
<evidence type="ECO:0000256" key="2">
    <source>
        <dbReference type="ARBA" id="ARBA00018898"/>
    </source>
</evidence>
<feature type="region of interest" description="Disordered" evidence="3">
    <location>
        <begin position="67"/>
        <end position="116"/>
    </location>
</feature>
<dbReference type="InterPro" id="IPR039333">
    <property type="entry name" value="PYM1"/>
</dbReference>
<comment type="caution">
    <text evidence="5">The sequence shown here is derived from an EMBL/GenBank/DDBJ whole genome shotgun (WGS) entry which is preliminary data.</text>
</comment>
<evidence type="ECO:0000313" key="5">
    <source>
        <dbReference type="EMBL" id="KAI1729075.1"/>
    </source>
</evidence>
<dbReference type="AlphaFoldDB" id="A0AAD4NHY0"/>
<dbReference type="Pfam" id="PF09282">
    <property type="entry name" value="Mago-bind"/>
    <property type="match status" value="1"/>
</dbReference>
<organism evidence="5 6">
    <name type="scientific">Ditylenchus destructor</name>
    <dbReference type="NCBI Taxonomy" id="166010"/>
    <lineage>
        <taxon>Eukaryota</taxon>
        <taxon>Metazoa</taxon>
        <taxon>Ecdysozoa</taxon>
        <taxon>Nematoda</taxon>
        <taxon>Chromadorea</taxon>
        <taxon>Rhabditida</taxon>
        <taxon>Tylenchina</taxon>
        <taxon>Tylenchomorpha</taxon>
        <taxon>Sphaerularioidea</taxon>
        <taxon>Anguinidae</taxon>
        <taxon>Anguininae</taxon>
        <taxon>Ditylenchus</taxon>
    </lineage>
</organism>
<dbReference type="GO" id="GO:0005737">
    <property type="term" value="C:cytoplasm"/>
    <property type="evidence" value="ECO:0007669"/>
    <property type="project" value="TreeGrafter"/>
</dbReference>
<dbReference type="Proteomes" id="UP001201812">
    <property type="component" value="Unassembled WGS sequence"/>
</dbReference>
<name>A0AAD4NHY0_9BILA</name>
<dbReference type="PANTHER" id="PTHR22959:SF0">
    <property type="entry name" value="PARTNER OF Y14 AND MAGO"/>
    <property type="match status" value="1"/>
</dbReference>
<evidence type="ECO:0000259" key="4">
    <source>
        <dbReference type="SMART" id="SM01273"/>
    </source>
</evidence>
<dbReference type="GO" id="GO:1903259">
    <property type="term" value="P:exon-exon junction complex disassembly"/>
    <property type="evidence" value="ECO:0007669"/>
    <property type="project" value="InterPro"/>
</dbReference>
<evidence type="ECO:0000256" key="3">
    <source>
        <dbReference type="SAM" id="MobiDB-lite"/>
    </source>
</evidence>
<protein>
    <recommendedName>
        <fullName evidence="2">Partner of Y14 and mago</fullName>
    </recommendedName>
</protein>
<proteinExistence type="inferred from homology"/>
<dbReference type="GO" id="GO:0035145">
    <property type="term" value="C:exon-exon junction complex"/>
    <property type="evidence" value="ECO:0007669"/>
    <property type="project" value="TreeGrafter"/>
</dbReference>
<reference evidence="5" key="1">
    <citation type="submission" date="2022-01" db="EMBL/GenBank/DDBJ databases">
        <title>Genome Sequence Resource for Two Populations of Ditylenchus destructor, the Migratory Endoparasitic Phytonematode.</title>
        <authorList>
            <person name="Zhang H."/>
            <person name="Lin R."/>
            <person name="Xie B."/>
        </authorList>
    </citation>
    <scope>NUCLEOTIDE SEQUENCE</scope>
    <source>
        <strain evidence="5">BazhouSP</strain>
    </source>
</reference>
<evidence type="ECO:0000313" key="6">
    <source>
        <dbReference type="Proteomes" id="UP001201812"/>
    </source>
</evidence>
<evidence type="ECO:0000256" key="1">
    <source>
        <dbReference type="ARBA" id="ARBA00009394"/>
    </source>
</evidence>
<dbReference type="PANTHER" id="PTHR22959">
    <property type="entry name" value="PYM PROTEIN"/>
    <property type="match status" value="1"/>
</dbReference>
<dbReference type="EMBL" id="JAKKPZ010000001">
    <property type="protein sequence ID" value="KAI1729075.1"/>
    <property type="molecule type" value="Genomic_DNA"/>
</dbReference>
<comment type="similarity">
    <text evidence="1">Belongs to the pym family.</text>
</comment>
<dbReference type="SMART" id="SM01273">
    <property type="entry name" value="Mago-bind"/>
    <property type="match status" value="1"/>
</dbReference>
<feature type="domain" description="WIBG Mago-binding" evidence="4">
    <location>
        <begin position="13"/>
        <end position="39"/>
    </location>
</feature>
<dbReference type="GO" id="GO:0003723">
    <property type="term" value="F:RNA binding"/>
    <property type="evidence" value="ECO:0007669"/>
    <property type="project" value="TreeGrafter"/>
</dbReference>
<keyword evidence="6" id="KW-1185">Reference proteome</keyword>
<dbReference type="SUPFAM" id="SSF101931">
    <property type="entry name" value="Pym (Within the bgcn gene intron protein, WIBG), N-terminal domain"/>
    <property type="match status" value="1"/>
</dbReference>